<organism evidence="6 7">
    <name type="scientific">Coemansia biformis</name>
    <dbReference type="NCBI Taxonomy" id="1286918"/>
    <lineage>
        <taxon>Eukaryota</taxon>
        <taxon>Fungi</taxon>
        <taxon>Fungi incertae sedis</taxon>
        <taxon>Zoopagomycota</taxon>
        <taxon>Kickxellomycotina</taxon>
        <taxon>Kickxellomycetes</taxon>
        <taxon>Kickxellales</taxon>
        <taxon>Kickxellaceae</taxon>
        <taxon>Coemansia</taxon>
    </lineage>
</organism>
<dbReference type="InterPro" id="IPR036910">
    <property type="entry name" value="HMG_box_dom_sf"/>
</dbReference>
<sequence>MDAMGTIEEAFLKGVDLAKTFEQELGKLAIIPGLVSAPVSSAPAGVLLNRVPPGYTAVLINLEECSRSELRSFLHNRLCEPQGENSCGGGEPPKRPSLNHCKCQMIEFDYQPDFVFGKCKHDGSECDDDEYSEVEMAYDEGYVDYDCTADNQCLSNENADASRSRSNSDADADNNSDANGSDSERGSGDDTSKAAKVPGGKKIEIKRPPNSFMIFRSERHNDAVKIHRGGNRVVSRILGDMWHDLPAEEKIRYREMAAAKKLEHKMMYPNYKFTPRRRRA</sequence>
<dbReference type="CDD" id="cd01389">
    <property type="entry name" value="HMG-box_ROX1-like"/>
    <property type="match status" value="1"/>
</dbReference>
<dbReference type="PANTHER" id="PTHR10270:SF161">
    <property type="entry name" value="SEX-DETERMINING REGION Y PROTEIN"/>
    <property type="match status" value="1"/>
</dbReference>
<keyword evidence="3" id="KW-0539">Nucleus</keyword>
<dbReference type="Gene3D" id="1.10.30.10">
    <property type="entry name" value="High mobility group box domain"/>
    <property type="match status" value="1"/>
</dbReference>
<dbReference type="Pfam" id="PF00505">
    <property type="entry name" value="HMG_box"/>
    <property type="match status" value="1"/>
</dbReference>
<reference evidence="6" key="1">
    <citation type="submission" date="2022-07" db="EMBL/GenBank/DDBJ databases">
        <title>Phylogenomic reconstructions and comparative analyses of Kickxellomycotina fungi.</title>
        <authorList>
            <person name="Reynolds N.K."/>
            <person name="Stajich J.E."/>
            <person name="Barry K."/>
            <person name="Grigoriev I.V."/>
            <person name="Crous P."/>
            <person name="Smith M.E."/>
        </authorList>
    </citation>
    <scope>NUCLEOTIDE SEQUENCE</scope>
    <source>
        <strain evidence="6">BCRC 34381</strain>
    </source>
</reference>
<feature type="domain" description="HMG box" evidence="5">
    <location>
        <begin position="205"/>
        <end position="272"/>
    </location>
</feature>
<gene>
    <name evidence="6" type="ORF">LPJ61_003491</name>
</gene>
<dbReference type="InterPro" id="IPR009071">
    <property type="entry name" value="HMG_box_dom"/>
</dbReference>
<dbReference type="PANTHER" id="PTHR10270">
    <property type="entry name" value="SOX TRANSCRIPTION FACTOR"/>
    <property type="match status" value="1"/>
</dbReference>
<keyword evidence="7" id="KW-1185">Reference proteome</keyword>
<accession>A0A9W7YCG5</accession>
<keyword evidence="2" id="KW-0804">Transcription</keyword>
<dbReference type="InterPro" id="IPR050140">
    <property type="entry name" value="SRY-related_HMG-box_TF-like"/>
</dbReference>
<dbReference type="PROSITE" id="PS50118">
    <property type="entry name" value="HMG_BOX_2"/>
    <property type="match status" value="1"/>
</dbReference>
<feature type="DNA-binding region" description="HMG box" evidence="3">
    <location>
        <begin position="205"/>
        <end position="272"/>
    </location>
</feature>
<dbReference type="GO" id="GO:0001228">
    <property type="term" value="F:DNA-binding transcription activator activity, RNA polymerase II-specific"/>
    <property type="evidence" value="ECO:0007669"/>
    <property type="project" value="TreeGrafter"/>
</dbReference>
<evidence type="ECO:0000256" key="3">
    <source>
        <dbReference type="PROSITE-ProRule" id="PRU00267"/>
    </source>
</evidence>
<protein>
    <recommendedName>
        <fullName evidence="5">HMG box domain-containing protein</fullName>
    </recommendedName>
</protein>
<dbReference type="OrthoDB" id="6247875at2759"/>
<evidence type="ECO:0000259" key="5">
    <source>
        <dbReference type="PROSITE" id="PS50118"/>
    </source>
</evidence>
<evidence type="ECO:0000313" key="6">
    <source>
        <dbReference type="EMBL" id="KAJ1729501.1"/>
    </source>
</evidence>
<dbReference type="GO" id="GO:0000978">
    <property type="term" value="F:RNA polymerase II cis-regulatory region sequence-specific DNA binding"/>
    <property type="evidence" value="ECO:0007669"/>
    <property type="project" value="TreeGrafter"/>
</dbReference>
<dbReference type="Proteomes" id="UP001143981">
    <property type="component" value="Unassembled WGS sequence"/>
</dbReference>
<proteinExistence type="predicted"/>
<evidence type="ECO:0000313" key="7">
    <source>
        <dbReference type="Proteomes" id="UP001143981"/>
    </source>
</evidence>
<comment type="caution">
    <text evidence="6">The sequence shown here is derived from an EMBL/GenBank/DDBJ whole genome shotgun (WGS) entry which is preliminary data.</text>
</comment>
<dbReference type="GO" id="GO:0005634">
    <property type="term" value="C:nucleus"/>
    <property type="evidence" value="ECO:0007669"/>
    <property type="project" value="UniProtKB-UniRule"/>
</dbReference>
<feature type="compositionally biased region" description="Basic and acidic residues" evidence="4">
    <location>
        <begin position="182"/>
        <end position="193"/>
    </location>
</feature>
<dbReference type="GO" id="GO:0030154">
    <property type="term" value="P:cell differentiation"/>
    <property type="evidence" value="ECO:0007669"/>
    <property type="project" value="TreeGrafter"/>
</dbReference>
<feature type="region of interest" description="Disordered" evidence="4">
    <location>
        <begin position="158"/>
        <end position="203"/>
    </location>
</feature>
<dbReference type="EMBL" id="JANBOI010000602">
    <property type="protein sequence ID" value="KAJ1729501.1"/>
    <property type="molecule type" value="Genomic_DNA"/>
</dbReference>
<dbReference type="SUPFAM" id="SSF47095">
    <property type="entry name" value="HMG-box"/>
    <property type="match status" value="1"/>
</dbReference>
<evidence type="ECO:0000256" key="1">
    <source>
        <dbReference type="ARBA" id="ARBA00023125"/>
    </source>
</evidence>
<evidence type="ECO:0000256" key="4">
    <source>
        <dbReference type="SAM" id="MobiDB-lite"/>
    </source>
</evidence>
<feature type="compositionally biased region" description="Low complexity" evidence="4">
    <location>
        <begin position="169"/>
        <end position="181"/>
    </location>
</feature>
<dbReference type="SMART" id="SM00398">
    <property type="entry name" value="HMG"/>
    <property type="match status" value="1"/>
</dbReference>
<dbReference type="AlphaFoldDB" id="A0A9W7YCG5"/>
<keyword evidence="1 3" id="KW-0238">DNA-binding</keyword>
<name>A0A9W7YCG5_9FUNG</name>
<evidence type="ECO:0000256" key="2">
    <source>
        <dbReference type="ARBA" id="ARBA00023163"/>
    </source>
</evidence>